<feature type="region of interest" description="Disordered" evidence="3">
    <location>
        <begin position="120"/>
        <end position="168"/>
    </location>
</feature>
<evidence type="ECO:0008006" key="6">
    <source>
        <dbReference type="Google" id="ProtNLM"/>
    </source>
</evidence>
<keyword evidence="5" id="KW-1185">Reference proteome</keyword>
<dbReference type="AlphaFoldDB" id="A0A7I7S6I3"/>
<dbReference type="KEGG" id="marz:MARA_59050"/>
<dbReference type="SUPFAM" id="SSF50249">
    <property type="entry name" value="Nucleic acid-binding proteins"/>
    <property type="match status" value="1"/>
</dbReference>
<feature type="compositionally biased region" description="Low complexity" evidence="3">
    <location>
        <begin position="154"/>
        <end position="168"/>
    </location>
</feature>
<dbReference type="PROSITE" id="PS50935">
    <property type="entry name" value="SSB"/>
    <property type="match status" value="1"/>
</dbReference>
<protein>
    <recommendedName>
        <fullName evidence="6">Single-stranded DNA-binding protein</fullName>
    </recommendedName>
</protein>
<evidence type="ECO:0000256" key="1">
    <source>
        <dbReference type="ARBA" id="ARBA00023125"/>
    </source>
</evidence>
<evidence type="ECO:0000256" key="2">
    <source>
        <dbReference type="PROSITE-ProRule" id="PRU00252"/>
    </source>
</evidence>
<evidence type="ECO:0000256" key="3">
    <source>
        <dbReference type="SAM" id="MobiDB-lite"/>
    </source>
</evidence>
<dbReference type="EMBL" id="AP022593">
    <property type="protein sequence ID" value="BBY52437.1"/>
    <property type="molecule type" value="Genomic_DNA"/>
</dbReference>
<organism evidence="4 5">
    <name type="scientific">Mycolicibacterium arabiense</name>
    <dbReference type="NCBI Taxonomy" id="1286181"/>
    <lineage>
        <taxon>Bacteria</taxon>
        <taxon>Bacillati</taxon>
        <taxon>Actinomycetota</taxon>
        <taxon>Actinomycetes</taxon>
        <taxon>Mycobacteriales</taxon>
        <taxon>Mycobacteriaceae</taxon>
        <taxon>Mycolicibacterium</taxon>
    </lineage>
</organism>
<dbReference type="Pfam" id="PF00436">
    <property type="entry name" value="SSB"/>
    <property type="match status" value="1"/>
</dbReference>
<evidence type="ECO:0000313" key="4">
    <source>
        <dbReference type="EMBL" id="BBY52437.1"/>
    </source>
</evidence>
<dbReference type="Gene3D" id="2.40.50.140">
    <property type="entry name" value="Nucleic acid-binding proteins"/>
    <property type="match status" value="1"/>
</dbReference>
<dbReference type="GO" id="GO:0003697">
    <property type="term" value="F:single-stranded DNA binding"/>
    <property type="evidence" value="ECO:0007669"/>
    <property type="project" value="InterPro"/>
</dbReference>
<proteinExistence type="predicted"/>
<feature type="compositionally biased region" description="Low complexity" evidence="3">
    <location>
        <begin position="134"/>
        <end position="143"/>
    </location>
</feature>
<dbReference type="Proteomes" id="UP000467428">
    <property type="component" value="Chromosome"/>
</dbReference>
<dbReference type="InterPro" id="IPR012340">
    <property type="entry name" value="NA-bd_OB-fold"/>
</dbReference>
<feature type="compositionally biased region" description="Gly residues" evidence="3">
    <location>
        <begin position="123"/>
        <end position="133"/>
    </location>
</feature>
<gene>
    <name evidence="4" type="ORF">MARA_59050</name>
</gene>
<dbReference type="InterPro" id="IPR000424">
    <property type="entry name" value="Primosome_PriB/ssb"/>
</dbReference>
<dbReference type="RefSeq" id="WP_163924287.1">
    <property type="nucleotide sequence ID" value="NZ_AP022593.1"/>
</dbReference>
<evidence type="ECO:0000313" key="5">
    <source>
        <dbReference type="Proteomes" id="UP000467428"/>
    </source>
</evidence>
<geneLocation type="plasmid" evidence="5">
    <name>pjcm18538 dna</name>
</geneLocation>
<dbReference type="CDD" id="cd04496">
    <property type="entry name" value="SSB_OBF"/>
    <property type="match status" value="1"/>
</dbReference>
<accession>A0A7I7S6I3</accession>
<sequence>MFETPIALVGNIVSEPVRRRVGEQDLTRLRVASNSRRKAADGSWQAGDTLYVTVSCWGALALGAGGSLVKGDPVVVVGHLYTNEYDDKEGNKRSTNEIRAISVGPDLARSVARITSTRRLVGVGPGAGDGGDAGTESAGTGHADPGDVDDDGADGLSDASEAGLTLTA</sequence>
<reference evidence="4 5" key="1">
    <citation type="journal article" date="2019" name="Emerg. Microbes Infect.">
        <title>Comprehensive subspecies identification of 175 nontuberculous mycobacteria species based on 7547 genomic profiles.</title>
        <authorList>
            <person name="Matsumoto Y."/>
            <person name="Kinjo T."/>
            <person name="Motooka D."/>
            <person name="Nabeya D."/>
            <person name="Jung N."/>
            <person name="Uechi K."/>
            <person name="Horii T."/>
            <person name="Iida T."/>
            <person name="Fujita J."/>
            <person name="Nakamura S."/>
        </authorList>
    </citation>
    <scope>NUCLEOTIDE SEQUENCE [LARGE SCALE GENOMIC DNA]</scope>
    <source>
        <strain evidence="4 5">JCM 18538</strain>
    </source>
</reference>
<name>A0A7I7S6I3_9MYCO</name>
<keyword evidence="1 2" id="KW-0238">DNA-binding</keyword>